<keyword evidence="2" id="KW-0328">Glycosyltransferase</keyword>
<evidence type="ECO:0000256" key="4">
    <source>
        <dbReference type="SAM" id="Phobius"/>
    </source>
</evidence>
<evidence type="ECO:0000259" key="5">
    <source>
        <dbReference type="Pfam" id="PF00534"/>
    </source>
</evidence>
<keyword evidence="4" id="KW-1133">Transmembrane helix</keyword>
<dbReference type="InterPro" id="IPR001296">
    <property type="entry name" value="Glyco_trans_1"/>
</dbReference>
<dbReference type="Proteomes" id="UP000189580">
    <property type="component" value="Chromosome a"/>
</dbReference>
<dbReference type="EMBL" id="CP014501">
    <property type="protein sequence ID" value="ANB13492.1"/>
    <property type="molecule type" value="Genomic_DNA"/>
</dbReference>
<dbReference type="GO" id="GO:0000506">
    <property type="term" value="C:glycosylphosphatidylinositol-N-acetylglucosaminyltransferase (GPI-GnT) complex"/>
    <property type="evidence" value="ECO:0007669"/>
    <property type="project" value="TreeGrafter"/>
</dbReference>
<dbReference type="AlphaFoldDB" id="A0A167E040"/>
<dbReference type="Gene3D" id="3.40.50.2000">
    <property type="entry name" value="Glycogen Phosphorylase B"/>
    <property type="match status" value="2"/>
</dbReference>
<organism evidence="6 7">
    <name type="scientific">Sugiyamaella lignohabitans</name>
    <dbReference type="NCBI Taxonomy" id="796027"/>
    <lineage>
        <taxon>Eukaryota</taxon>
        <taxon>Fungi</taxon>
        <taxon>Dikarya</taxon>
        <taxon>Ascomycota</taxon>
        <taxon>Saccharomycotina</taxon>
        <taxon>Dipodascomycetes</taxon>
        <taxon>Dipodascales</taxon>
        <taxon>Trichomonascaceae</taxon>
        <taxon>Sugiyamaella</taxon>
    </lineage>
</organism>
<dbReference type="GO" id="GO:0006506">
    <property type="term" value="P:GPI anchor biosynthetic process"/>
    <property type="evidence" value="ECO:0007669"/>
    <property type="project" value="TreeGrafter"/>
</dbReference>
<protein>
    <submittedName>
        <fullName evidence="6">Spt14p</fullName>
    </submittedName>
</protein>
<dbReference type="PANTHER" id="PTHR45871:SF1">
    <property type="entry name" value="PHOSPHATIDYLINOSITOL N-ACETYLGLUCOSAMINYLTRANSFERASE SUBUNIT A"/>
    <property type="match status" value="1"/>
</dbReference>
<keyword evidence="7" id="KW-1185">Reference proteome</keyword>
<dbReference type="KEGG" id="slb:AWJ20_1785"/>
<sequence length="200" mass="23178">MREKFRLQERVDLIGSIRHEMVREVMVSGHIYLHPTLTEAFGTVIVEAASCGLLVVTTKVGGIPEVLPSHMTVFASPSEDSLVDSTLHAISLIENKRIDTYLFHEEIKGMYCWEDVAERTEAVYDHISKTVRDDEPLVERLQKYYRCGPWAGKLFVVCIIVDTLFYLFLQWFWPEELIDRAKKWPKKIVNCDLTESQKKD</sequence>
<dbReference type="GeneID" id="30033625"/>
<keyword evidence="4" id="KW-0472">Membrane</keyword>
<dbReference type="RefSeq" id="XP_018735969.1">
    <property type="nucleotide sequence ID" value="XM_018878691.1"/>
</dbReference>
<gene>
    <name evidence="6" type="primary">SPT14</name>
    <name evidence="6" type="ORF">AWJ20_1785</name>
</gene>
<feature type="transmembrane region" description="Helical" evidence="4">
    <location>
        <begin position="150"/>
        <end position="173"/>
    </location>
</feature>
<dbReference type="OrthoDB" id="734129at2759"/>
<feature type="domain" description="Glycosyl transferase family 1" evidence="5">
    <location>
        <begin position="3"/>
        <end position="86"/>
    </location>
</feature>
<name>A0A167E040_9ASCO</name>
<accession>A0A167E040</accession>
<evidence type="ECO:0000256" key="1">
    <source>
        <dbReference type="ARBA" id="ARBA00004586"/>
    </source>
</evidence>
<comment type="subcellular location">
    <subcellularLocation>
        <location evidence="1">Endoplasmic reticulum membrane</location>
    </subcellularLocation>
</comment>
<evidence type="ECO:0000313" key="6">
    <source>
        <dbReference type="EMBL" id="ANB13492.1"/>
    </source>
</evidence>
<evidence type="ECO:0000256" key="2">
    <source>
        <dbReference type="ARBA" id="ARBA00022676"/>
    </source>
</evidence>
<reference evidence="6 7" key="1">
    <citation type="submission" date="2016-02" db="EMBL/GenBank/DDBJ databases">
        <title>Complete genome sequence and transcriptome regulation of the pentose utilising yeast Sugiyamaella lignohabitans.</title>
        <authorList>
            <person name="Bellasio M."/>
            <person name="Peymann A."/>
            <person name="Valli M."/>
            <person name="Sipitzky M."/>
            <person name="Graf A."/>
            <person name="Sauer M."/>
            <person name="Marx H."/>
            <person name="Mattanovich D."/>
        </authorList>
    </citation>
    <scope>NUCLEOTIDE SEQUENCE [LARGE SCALE GENOMIC DNA]</scope>
    <source>
        <strain evidence="6 7">CBS 10342</strain>
    </source>
</reference>
<dbReference type="PANTHER" id="PTHR45871">
    <property type="entry name" value="N-ACETYLGLUCOSAMINYL-PHOSPHATIDYLINOSITOL BIOSYNTHETIC PROTEIN"/>
    <property type="match status" value="1"/>
</dbReference>
<dbReference type="GO" id="GO:0017176">
    <property type="term" value="F:phosphatidylinositol N-acetylglucosaminyltransferase activity"/>
    <property type="evidence" value="ECO:0007669"/>
    <property type="project" value="TreeGrafter"/>
</dbReference>
<dbReference type="SUPFAM" id="SSF53756">
    <property type="entry name" value="UDP-Glycosyltransferase/glycogen phosphorylase"/>
    <property type="match status" value="1"/>
</dbReference>
<proteinExistence type="predicted"/>
<dbReference type="Pfam" id="PF00534">
    <property type="entry name" value="Glycos_transf_1"/>
    <property type="match status" value="1"/>
</dbReference>
<keyword evidence="4" id="KW-0812">Transmembrane</keyword>
<evidence type="ECO:0000256" key="3">
    <source>
        <dbReference type="ARBA" id="ARBA00022824"/>
    </source>
</evidence>
<keyword evidence="3" id="KW-0256">Endoplasmic reticulum</keyword>
<keyword evidence="2" id="KW-0808">Transferase</keyword>
<evidence type="ECO:0000313" key="7">
    <source>
        <dbReference type="Proteomes" id="UP000189580"/>
    </source>
</evidence>